<protein>
    <submittedName>
        <fullName evidence="2">Uncharacterized protein</fullName>
    </submittedName>
</protein>
<keyword evidence="3" id="KW-1185">Reference proteome</keyword>
<evidence type="ECO:0000256" key="1">
    <source>
        <dbReference type="SAM" id="MobiDB-lite"/>
    </source>
</evidence>
<evidence type="ECO:0000313" key="3">
    <source>
        <dbReference type="Proteomes" id="UP000031668"/>
    </source>
</evidence>
<dbReference type="Proteomes" id="UP000031668">
    <property type="component" value="Unassembled WGS sequence"/>
</dbReference>
<dbReference type="EMBL" id="JWZT01000567">
    <property type="protein sequence ID" value="KII74085.1"/>
    <property type="molecule type" value="Genomic_DNA"/>
</dbReference>
<reference evidence="2 3" key="1">
    <citation type="journal article" date="2014" name="Genome Biol. Evol.">
        <title>The genome of the myxosporean Thelohanellus kitauei shows adaptations to nutrient acquisition within its fish host.</title>
        <authorList>
            <person name="Yang Y."/>
            <person name="Xiong J."/>
            <person name="Zhou Z."/>
            <person name="Huo F."/>
            <person name="Miao W."/>
            <person name="Ran C."/>
            <person name="Liu Y."/>
            <person name="Zhang J."/>
            <person name="Feng J."/>
            <person name="Wang M."/>
            <person name="Wang M."/>
            <person name="Wang L."/>
            <person name="Yao B."/>
        </authorList>
    </citation>
    <scope>NUCLEOTIDE SEQUENCE [LARGE SCALE GENOMIC DNA]</scope>
    <source>
        <strain evidence="2">Wuqing</strain>
    </source>
</reference>
<name>A0A0C2NCT0_THEKT</name>
<gene>
    <name evidence="2" type="ORF">RF11_00071</name>
</gene>
<dbReference type="AlphaFoldDB" id="A0A0C2NCT0"/>
<proteinExistence type="predicted"/>
<accession>A0A0C2NCT0</accession>
<evidence type="ECO:0000313" key="2">
    <source>
        <dbReference type="EMBL" id="KII74085.1"/>
    </source>
</evidence>
<comment type="caution">
    <text evidence="2">The sequence shown here is derived from an EMBL/GenBank/DDBJ whole genome shotgun (WGS) entry which is preliminary data.</text>
</comment>
<sequence>MGSGIGSGSYDYTNYDQWSIENVNMLVYGRAPRAVNSAYASNIFQGKNSHITVENLVKAIADLEGTSKGNIVEAKVNLRLVHGCERDMGILPQYQQDTMVVHHDRLKLHLIDEKYLKPQERKRRMMPDDQKNQDRMTDPQGLEEGRYVT</sequence>
<feature type="region of interest" description="Disordered" evidence="1">
    <location>
        <begin position="118"/>
        <end position="149"/>
    </location>
</feature>
<organism evidence="2 3">
    <name type="scientific">Thelohanellus kitauei</name>
    <name type="common">Myxosporean</name>
    <dbReference type="NCBI Taxonomy" id="669202"/>
    <lineage>
        <taxon>Eukaryota</taxon>
        <taxon>Metazoa</taxon>
        <taxon>Cnidaria</taxon>
        <taxon>Myxozoa</taxon>
        <taxon>Myxosporea</taxon>
        <taxon>Bivalvulida</taxon>
        <taxon>Platysporina</taxon>
        <taxon>Myxobolidae</taxon>
        <taxon>Thelohanellus</taxon>
    </lineage>
</organism>